<gene>
    <name evidence="3" type="ORF">EDS130_LOCUS24253</name>
    <name evidence="2" type="ORF">XAT740_LOCUS7389</name>
</gene>
<dbReference type="Gene3D" id="2.60.120.260">
    <property type="entry name" value="Galactose-binding domain-like"/>
    <property type="match status" value="1"/>
</dbReference>
<evidence type="ECO:0000313" key="3">
    <source>
        <dbReference type="EMBL" id="CAF1181257.1"/>
    </source>
</evidence>
<protein>
    <submittedName>
        <fullName evidence="3">Uncharacterized protein</fullName>
    </submittedName>
</protein>
<keyword evidence="4" id="KW-1185">Reference proteome</keyword>
<dbReference type="EMBL" id="CAJNOJ010000137">
    <property type="protein sequence ID" value="CAF1181257.1"/>
    <property type="molecule type" value="Genomic_DNA"/>
</dbReference>
<evidence type="ECO:0000313" key="5">
    <source>
        <dbReference type="Proteomes" id="UP000663852"/>
    </source>
</evidence>
<feature type="chain" id="PRO_5036410933" evidence="1">
    <location>
        <begin position="20"/>
        <end position="296"/>
    </location>
</feature>
<dbReference type="AlphaFoldDB" id="A0A814V0A1"/>
<feature type="signal peptide" evidence="1">
    <location>
        <begin position="1"/>
        <end position="19"/>
    </location>
</feature>
<accession>A0A814V0A1</accession>
<reference evidence="3" key="1">
    <citation type="submission" date="2021-02" db="EMBL/GenBank/DDBJ databases">
        <authorList>
            <person name="Nowell W R."/>
        </authorList>
    </citation>
    <scope>NUCLEOTIDE SEQUENCE</scope>
</reference>
<name>A0A814V0A1_ADIRI</name>
<proteinExistence type="predicted"/>
<comment type="caution">
    <text evidence="3">The sequence shown here is derived from an EMBL/GenBank/DDBJ whole genome shotgun (WGS) entry which is preliminary data.</text>
</comment>
<dbReference type="Proteomes" id="UP000663828">
    <property type="component" value="Unassembled WGS sequence"/>
</dbReference>
<sequence>MLSFIFISVLFTYVKLSSANDAILMVNPTIYWGVTFVPSVSSSLLEIRQHFLSSSPLITDCALVCLQSPRCFIAAFDCQAKTCSLYSEILADGGHFAAAASSQSATISVSKSSALFLQGPNDNIYPVWNTTAGHDSTVSLPGPQMGGYYSSGSPKYLFDGDLTTDVDLYTPCNQSFYDPQCVEGTGAYAISYRGAFVLDSFRVGTGHYYSPNRDPITMTIEGSNATNLTSLTLGSSWTLLYNGSTGLTISPGKYSLGVKQTLVNNSAAFRSYRFLFVSKRNAESATELSEIQVFAR</sequence>
<dbReference type="EMBL" id="CAJNOR010000352">
    <property type="protein sequence ID" value="CAF0888644.1"/>
    <property type="molecule type" value="Genomic_DNA"/>
</dbReference>
<dbReference type="Proteomes" id="UP000663852">
    <property type="component" value="Unassembled WGS sequence"/>
</dbReference>
<organism evidence="3 5">
    <name type="scientific">Adineta ricciae</name>
    <name type="common">Rotifer</name>
    <dbReference type="NCBI Taxonomy" id="249248"/>
    <lineage>
        <taxon>Eukaryota</taxon>
        <taxon>Metazoa</taxon>
        <taxon>Spiralia</taxon>
        <taxon>Gnathifera</taxon>
        <taxon>Rotifera</taxon>
        <taxon>Eurotatoria</taxon>
        <taxon>Bdelloidea</taxon>
        <taxon>Adinetida</taxon>
        <taxon>Adinetidae</taxon>
        <taxon>Adineta</taxon>
    </lineage>
</organism>
<evidence type="ECO:0000313" key="4">
    <source>
        <dbReference type="Proteomes" id="UP000663828"/>
    </source>
</evidence>
<evidence type="ECO:0000313" key="2">
    <source>
        <dbReference type="EMBL" id="CAF0888644.1"/>
    </source>
</evidence>
<evidence type="ECO:0000256" key="1">
    <source>
        <dbReference type="SAM" id="SignalP"/>
    </source>
</evidence>
<keyword evidence="1" id="KW-0732">Signal</keyword>